<dbReference type="Gene3D" id="1.20.5.4820">
    <property type="match status" value="1"/>
</dbReference>
<dbReference type="PROSITE" id="PS51456">
    <property type="entry name" value="MYOSIN_MOTOR"/>
    <property type="match status" value="1"/>
</dbReference>
<keyword evidence="7 8" id="KW-0009">Actin-binding</keyword>
<comment type="caution">
    <text evidence="8">Lacks conserved residue(s) required for the propagation of feature annotation.</text>
</comment>
<evidence type="ECO:0000313" key="13">
    <source>
        <dbReference type="Proteomes" id="UP000326939"/>
    </source>
</evidence>
<dbReference type="SUPFAM" id="SSF52540">
    <property type="entry name" value="P-loop containing nucleoside triphosphate hydrolases"/>
    <property type="match status" value="1"/>
</dbReference>
<dbReference type="Gene3D" id="1.20.58.530">
    <property type="match status" value="1"/>
</dbReference>
<dbReference type="GO" id="GO:0005516">
    <property type="term" value="F:calmodulin binding"/>
    <property type="evidence" value="ECO:0007669"/>
    <property type="project" value="UniProtKB-KW"/>
</dbReference>
<feature type="region of interest" description="Disordered" evidence="10">
    <location>
        <begin position="673"/>
        <end position="700"/>
    </location>
</feature>
<reference evidence="13" key="1">
    <citation type="journal article" date="2019" name="Gigascience">
        <title>De novo genome assembly of the endangered Acer yangbiense, a plant species with extremely small populations endemic to Yunnan Province, China.</title>
        <authorList>
            <person name="Yang J."/>
            <person name="Wariss H.M."/>
            <person name="Tao L."/>
            <person name="Zhang R."/>
            <person name="Yun Q."/>
            <person name="Hollingsworth P."/>
            <person name="Dao Z."/>
            <person name="Luo G."/>
            <person name="Guo H."/>
            <person name="Ma Y."/>
            <person name="Sun W."/>
        </authorList>
    </citation>
    <scope>NUCLEOTIDE SEQUENCE [LARGE SCALE GENOMIC DNA]</scope>
    <source>
        <strain evidence="13">cv. br00</strain>
    </source>
</reference>
<evidence type="ECO:0000256" key="5">
    <source>
        <dbReference type="ARBA" id="ARBA00023123"/>
    </source>
</evidence>
<feature type="region of interest" description="Actin-binding" evidence="8">
    <location>
        <begin position="343"/>
        <end position="365"/>
    </location>
</feature>
<evidence type="ECO:0000256" key="3">
    <source>
        <dbReference type="ARBA" id="ARBA00022840"/>
    </source>
</evidence>
<dbReference type="GO" id="GO:0005524">
    <property type="term" value="F:ATP binding"/>
    <property type="evidence" value="ECO:0007669"/>
    <property type="project" value="UniProtKB-KW"/>
</dbReference>
<dbReference type="Gene3D" id="1.20.120.720">
    <property type="entry name" value="Myosin VI head, motor domain, U50 subdomain"/>
    <property type="match status" value="1"/>
</dbReference>
<dbReference type="GO" id="GO:0051015">
    <property type="term" value="F:actin filament binding"/>
    <property type="evidence" value="ECO:0007669"/>
    <property type="project" value="TreeGrafter"/>
</dbReference>
<keyword evidence="1" id="KW-0677">Repeat</keyword>
<dbReference type="EMBL" id="VDCV01000016">
    <property type="protein sequence ID" value="KAB5521514.1"/>
    <property type="molecule type" value="Genomic_DNA"/>
</dbReference>
<keyword evidence="4" id="KW-0112">Calmodulin-binding</keyword>
<dbReference type="AlphaFoldDB" id="A0A5N5JTT4"/>
<dbReference type="InterPro" id="IPR036961">
    <property type="entry name" value="Kinesin_motor_dom_sf"/>
</dbReference>
<dbReference type="PROSITE" id="PS50096">
    <property type="entry name" value="IQ"/>
    <property type="match status" value="1"/>
</dbReference>
<dbReference type="InterPro" id="IPR027417">
    <property type="entry name" value="P-loop_NTPase"/>
</dbReference>
<keyword evidence="5 8" id="KW-0518">Myosin</keyword>
<dbReference type="GO" id="GO:0016020">
    <property type="term" value="C:membrane"/>
    <property type="evidence" value="ECO:0007669"/>
    <property type="project" value="TreeGrafter"/>
</dbReference>
<dbReference type="InterPro" id="IPR001609">
    <property type="entry name" value="Myosin_head_motor_dom-like"/>
</dbReference>
<keyword evidence="13" id="KW-1185">Reference proteome</keyword>
<proteinExistence type="inferred from homology"/>
<dbReference type="Gene3D" id="3.40.850.10">
    <property type="entry name" value="Kinesin motor domain"/>
    <property type="match status" value="1"/>
</dbReference>
<keyword evidence="6" id="KW-0505">Motor protein</keyword>
<evidence type="ECO:0000256" key="4">
    <source>
        <dbReference type="ARBA" id="ARBA00022860"/>
    </source>
</evidence>
<keyword evidence="9" id="KW-0175">Coiled coil</keyword>
<dbReference type="GO" id="GO:0005737">
    <property type="term" value="C:cytoplasm"/>
    <property type="evidence" value="ECO:0007669"/>
    <property type="project" value="TreeGrafter"/>
</dbReference>
<dbReference type="InterPro" id="IPR000048">
    <property type="entry name" value="IQ_motif_EF-hand-BS"/>
</dbReference>
<dbReference type="PANTHER" id="PTHR13140">
    <property type="entry name" value="MYOSIN"/>
    <property type="match status" value="1"/>
</dbReference>
<protein>
    <recommendedName>
        <fullName evidence="11">Myosin motor domain-containing protein</fullName>
    </recommendedName>
</protein>
<dbReference type="Pfam" id="PF00063">
    <property type="entry name" value="Myosin_head"/>
    <property type="match status" value="1"/>
</dbReference>
<comment type="caution">
    <text evidence="12">The sequence shown here is derived from an EMBL/GenBank/DDBJ whole genome shotgun (WGS) entry which is preliminary data.</text>
</comment>
<evidence type="ECO:0000256" key="6">
    <source>
        <dbReference type="ARBA" id="ARBA00023175"/>
    </source>
</evidence>
<name>A0A5N5JTT4_9ROSI</name>
<dbReference type="Gene3D" id="1.10.10.820">
    <property type="match status" value="1"/>
</dbReference>
<evidence type="ECO:0000256" key="7">
    <source>
        <dbReference type="ARBA" id="ARBA00023203"/>
    </source>
</evidence>
<evidence type="ECO:0000256" key="10">
    <source>
        <dbReference type="SAM" id="MobiDB-lite"/>
    </source>
</evidence>
<dbReference type="PANTHER" id="PTHR13140:SF706">
    <property type="entry name" value="DILUTE CLASS UNCONVENTIONAL MYOSIN, ISOFORM C"/>
    <property type="match status" value="1"/>
</dbReference>
<dbReference type="SMART" id="SM00242">
    <property type="entry name" value="MYSc"/>
    <property type="match status" value="1"/>
</dbReference>
<dbReference type="FunFam" id="1.20.58.530:FF:000013">
    <property type="entry name" value="Unconventional myosin-XIX"/>
    <property type="match status" value="1"/>
</dbReference>
<dbReference type="GO" id="GO:0030048">
    <property type="term" value="P:actin filament-based movement"/>
    <property type="evidence" value="ECO:0007669"/>
    <property type="project" value="UniProtKB-ARBA"/>
</dbReference>
<accession>A0A5N5JTT4</accession>
<dbReference type="Proteomes" id="UP000326939">
    <property type="component" value="Chromosome 16"/>
</dbReference>
<dbReference type="GO" id="GO:0000146">
    <property type="term" value="F:microfilament motor activity"/>
    <property type="evidence" value="ECO:0007669"/>
    <property type="project" value="TreeGrafter"/>
</dbReference>
<evidence type="ECO:0000256" key="1">
    <source>
        <dbReference type="ARBA" id="ARBA00022737"/>
    </source>
</evidence>
<comment type="similarity">
    <text evidence="8">Belongs to the TRAFAC class myosin-kinesin ATPase superfamily. Myosin family.</text>
</comment>
<evidence type="ECO:0000256" key="2">
    <source>
        <dbReference type="ARBA" id="ARBA00022741"/>
    </source>
</evidence>
<organism evidence="12 13">
    <name type="scientific">Salix brachista</name>
    <dbReference type="NCBI Taxonomy" id="2182728"/>
    <lineage>
        <taxon>Eukaryota</taxon>
        <taxon>Viridiplantae</taxon>
        <taxon>Streptophyta</taxon>
        <taxon>Embryophyta</taxon>
        <taxon>Tracheophyta</taxon>
        <taxon>Spermatophyta</taxon>
        <taxon>Magnoliopsida</taxon>
        <taxon>eudicotyledons</taxon>
        <taxon>Gunneridae</taxon>
        <taxon>Pentapetalae</taxon>
        <taxon>rosids</taxon>
        <taxon>fabids</taxon>
        <taxon>Malpighiales</taxon>
        <taxon>Salicaceae</taxon>
        <taxon>Saliceae</taxon>
        <taxon>Salix</taxon>
    </lineage>
</organism>
<dbReference type="GO" id="GO:0007015">
    <property type="term" value="P:actin filament organization"/>
    <property type="evidence" value="ECO:0007669"/>
    <property type="project" value="TreeGrafter"/>
</dbReference>
<keyword evidence="3" id="KW-0067">ATP-binding</keyword>
<feature type="coiled-coil region" evidence="9">
    <location>
        <begin position="605"/>
        <end position="653"/>
    </location>
</feature>
<feature type="domain" description="Myosin motor" evidence="11">
    <location>
        <begin position="1"/>
        <end position="463"/>
    </location>
</feature>
<dbReference type="Pfam" id="PF00612">
    <property type="entry name" value="IQ"/>
    <property type="match status" value="1"/>
</dbReference>
<dbReference type="GO" id="GO:0016459">
    <property type="term" value="C:myosin complex"/>
    <property type="evidence" value="ECO:0007669"/>
    <property type="project" value="UniProtKB-KW"/>
</dbReference>
<evidence type="ECO:0000259" key="11">
    <source>
        <dbReference type="PROSITE" id="PS51456"/>
    </source>
</evidence>
<evidence type="ECO:0000256" key="8">
    <source>
        <dbReference type="PROSITE-ProRule" id="PRU00782"/>
    </source>
</evidence>
<evidence type="ECO:0000313" key="12">
    <source>
        <dbReference type="EMBL" id="KAB5521514.1"/>
    </source>
</evidence>
<evidence type="ECO:0000256" key="9">
    <source>
        <dbReference type="SAM" id="Coils"/>
    </source>
</evidence>
<keyword evidence="2" id="KW-0547">Nucleotide-binding</keyword>
<gene>
    <name evidence="12" type="ORF">DKX38_025833</name>
</gene>
<sequence length="817" mass="93760">MAGEYKYLNQSECLVISGVDDGMKFHKLEEALDIVQIRKEDQEQAFAMLAAVLWLGNISFQVVDNENHVEALADEAVNSAARLINCSAQDLILALSTHKIQAGKDSITKKLTLQQACSLLYSFQAIDRRDALSKFIYAELFEWLVVQINKSFEVGELITGRSISILDIYGFESFKNNSFEQFCINYANERLQQHFNRHLFKLKQQEYEEDGIDWAKVDFQDNQECLNLFEKKPLGLLSLLDEESNFPNATDLTFAIKLKQYLNGNPCFKGERGRAFGVCHYAGEVVYDTNGFLEKNRDPIHSDFIQLLSSCGCQLLKLASPSSQFGGLELSMQSVGTKFKSQLFKLMHQLEKTTPHFIRCIKPNGKQLPGRYEDDLVLQQFRCCGVLEVVRISRSGYPTRMTHQEFAGRYGFLLMDTNVSRDPLSLSVAVLKKFNVLPEMYQVGYTKVYLRMGQIGTLEELRKQFLRGIVGVQRYFRGGQARLVRGENIRRKFIHIKNKCTASAPKVVDEQLVAAVYLQSVIRGWLARKQFNNMHKMNLLTHENSNSKRKPGKKISEVKIFSAHTHSYERLLYFGYNIGAIMFHATVMRFHVIPQEQIDIQTSILAELQKRVVKAEATIGQKEEENAALQEQLQQYEKRWSDYEGKMKAMEEMWQMQMLSLQTSLAAARKSLAADNNTAAQPEKLDSSTSPHYYDSEDNVSTECRTPGGNTPNIFANAFPDLRAGRENNGPVNVVNNLAKEFELQKQCFDDEAKTLVEVRAGQSASNMNSDEELRRLKLKFEMWKKDYKVRLRETKARLHKLGHGEADRNRRKWWRR</sequence>
<dbReference type="SMART" id="SM00015">
    <property type="entry name" value="IQ"/>
    <property type="match status" value="1"/>
</dbReference>
<dbReference type="PRINTS" id="PR00193">
    <property type="entry name" value="MYOSINHEAVY"/>
</dbReference>